<keyword evidence="5 8" id="KW-0812">Transmembrane</keyword>
<dbReference type="OrthoDB" id="5242355at2"/>
<dbReference type="GO" id="GO:0005886">
    <property type="term" value="C:plasma membrane"/>
    <property type="evidence" value="ECO:0007669"/>
    <property type="project" value="UniProtKB-SubCell"/>
</dbReference>
<evidence type="ECO:0000256" key="1">
    <source>
        <dbReference type="ARBA" id="ARBA00004651"/>
    </source>
</evidence>
<dbReference type="NCBIfam" id="TIGR00797">
    <property type="entry name" value="matE"/>
    <property type="match status" value="1"/>
</dbReference>
<dbReference type="HOGENOM" id="CLU_012893_16_3_11"/>
<comment type="subcellular location">
    <subcellularLocation>
        <location evidence="1">Cell membrane</location>
        <topology evidence="1">Multi-pass membrane protein</topology>
    </subcellularLocation>
</comment>
<evidence type="ECO:0000313" key="10">
    <source>
        <dbReference type="Proteomes" id="UP000018291"/>
    </source>
</evidence>
<dbReference type="InterPro" id="IPR002528">
    <property type="entry name" value="MATE_fam"/>
</dbReference>
<keyword evidence="10" id="KW-1185">Reference proteome</keyword>
<evidence type="ECO:0000256" key="8">
    <source>
        <dbReference type="SAM" id="Phobius"/>
    </source>
</evidence>
<dbReference type="STRING" id="1229780.BN381_80031"/>
<gene>
    <name evidence="9" type="ORF">BN381_80031</name>
</gene>
<proteinExistence type="inferred from homology"/>
<evidence type="ECO:0000256" key="5">
    <source>
        <dbReference type="ARBA" id="ARBA00022692"/>
    </source>
</evidence>
<feature type="transmembrane region" description="Helical" evidence="8">
    <location>
        <begin position="174"/>
        <end position="194"/>
    </location>
</feature>
<keyword evidence="6 8" id="KW-1133">Transmembrane helix</keyword>
<reference evidence="9 10" key="1">
    <citation type="journal article" date="2013" name="ISME J.">
        <title>Metabolic model for the filamentous 'Candidatus Microthrix parvicella' based on genomic and metagenomic analyses.</title>
        <authorList>
            <person name="Jon McIlroy S."/>
            <person name="Kristiansen R."/>
            <person name="Albertsen M."/>
            <person name="Michael Karst S."/>
            <person name="Rossetti S."/>
            <person name="Lund Nielsen J."/>
            <person name="Tandoi V."/>
            <person name="James Seviour R."/>
            <person name="Nielsen P.H."/>
        </authorList>
    </citation>
    <scope>NUCLEOTIDE SEQUENCE [LARGE SCALE GENOMIC DNA]</scope>
    <source>
        <strain evidence="9 10">RN1</strain>
    </source>
</reference>
<feature type="transmembrane region" description="Helical" evidence="8">
    <location>
        <begin position="100"/>
        <end position="122"/>
    </location>
</feature>
<organism evidence="9 10">
    <name type="scientific">Candidatus Neomicrothrix parvicella RN1</name>
    <dbReference type="NCBI Taxonomy" id="1229780"/>
    <lineage>
        <taxon>Bacteria</taxon>
        <taxon>Bacillati</taxon>
        <taxon>Actinomycetota</taxon>
        <taxon>Acidimicrobiia</taxon>
        <taxon>Acidimicrobiales</taxon>
        <taxon>Microthrixaceae</taxon>
        <taxon>Candidatus Neomicrothrix</taxon>
    </lineage>
</organism>
<evidence type="ECO:0000313" key="9">
    <source>
        <dbReference type="EMBL" id="CCM65501.1"/>
    </source>
</evidence>
<feature type="transmembrane region" description="Helical" evidence="8">
    <location>
        <begin position="21"/>
        <end position="43"/>
    </location>
</feature>
<feature type="transmembrane region" description="Helical" evidence="8">
    <location>
        <begin position="275"/>
        <end position="294"/>
    </location>
</feature>
<dbReference type="Pfam" id="PF01554">
    <property type="entry name" value="MatE"/>
    <property type="match status" value="2"/>
</dbReference>
<feature type="transmembrane region" description="Helical" evidence="8">
    <location>
        <begin position="200"/>
        <end position="221"/>
    </location>
</feature>
<evidence type="ECO:0000256" key="3">
    <source>
        <dbReference type="ARBA" id="ARBA00022448"/>
    </source>
</evidence>
<dbReference type="InterPro" id="IPR048279">
    <property type="entry name" value="MdtK-like"/>
</dbReference>
<keyword evidence="7 8" id="KW-0472">Membrane</keyword>
<dbReference type="PANTHER" id="PTHR42893:SF46">
    <property type="entry name" value="PROTEIN DETOXIFICATION 44, CHLOROPLASTIC"/>
    <property type="match status" value="1"/>
</dbReference>
<sequence>MVRRKATGHTVTMRTDRRWDGEIVALAVPAAATLAAEPAYLLTDTALVGTLGTEALAGLAVANTIILAAYTVFIFLTFATTAAVARLLGAERHRDAAEEGVTATWLGAMLGVMVAAVVLPLAPTLARLFGAEAAVVADAVTYLRISTAGFPALLIVMAGAGFRRGHHDTRTPLYVGFGTALINLVIEVVLLIVLDFGIGASALSTVIAQWVGALVYVALVAAEARRHQVGLAPHLGRIGTQLRVGSALIVRTVALRSIFLMAVFVAGQMGTVELAAYQIGIGVWTFLAFAYDGIETAGQALVARELGGRRHALAQSAAARVLFWSIAVSIALGLATLLGHSVVAGLFSGDPLVVTAAAGALVWVGIGQPVAGPAFALDGVLVGAGDLRFLAKAMLGVAATFALGAALTLATGAGLWALWATLTAAMTVRTALMSGRFRSGRWVNPDLITTS</sequence>
<accession>R4Z6P2</accession>
<evidence type="ECO:0000256" key="4">
    <source>
        <dbReference type="ARBA" id="ARBA00022475"/>
    </source>
</evidence>
<feature type="transmembrane region" description="Helical" evidence="8">
    <location>
        <begin position="321"/>
        <end position="347"/>
    </location>
</feature>
<keyword evidence="4" id="KW-1003">Cell membrane</keyword>
<feature type="transmembrane region" description="Helical" evidence="8">
    <location>
        <begin position="55"/>
        <end position="88"/>
    </location>
</feature>
<dbReference type="PANTHER" id="PTHR42893">
    <property type="entry name" value="PROTEIN DETOXIFICATION 44, CHLOROPLASTIC-RELATED"/>
    <property type="match status" value="1"/>
</dbReference>
<name>R4Z6P2_9ACTN</name>
<dbReference type="GO" id="GO:0042910">
    <property type="term" value="F:xenobiotic transmembrane transporter activity"/>
    <property type="evidence" value="ECO:0007669"/>
    <property type="project" value="InterPro"/>
</dbReference>
<keyword evidence="3" id="KW-0813">Transport</keyword>
<dbReference type="AlphaFoldDB" id="R4Z6P2"/>
<evidence type="ECO:0000256" key="2">
    <source>
        <dbReference type="ARBA" id="ARBA00010199"/>
    </source>
</evidence>
<dbReference type="GO" id="GO:0015297">
    <property type="term" value="F:antiporter activity"/>
    <property type="evidence" value="ECO:0007669"/>
    <property type="project" value="InterPro"/>
</dbReference>
<dbReference type="EMBL" id="CANL01000078">
    <property type="protein sequence ID" value="CCM65501.1"/>
    <property type="molecule type" value="Genomic_DNA"/>
</dbReference>
<comment type="similarity">
    <text evidence="2">Belongs to the multi antimicrobial extrusion (MATE) (TC 2.A.66.1) family.</text>
</comment>
<dbReference type="eggNOG" id="COG0534">
    <property type="taxonomic scope" value="Bacteria"/>
</dbReference>
<comment type="caution">
    <text evidence="9">The sequence shown here is derived from an EMBL/GenBank/DDBJ whole genome shotgun (WGS) entry which is preliminary data.</text>
</comment>
<dbReference type="Proteomes" id="UP000018291">
    <property type="component" value="Unassembled WGS sequence"/>
</dbReference>
<feature type="transmembrane region" description="Helical" evidence="8">
    <location>
        <begin position="142"/>
        <end position="162"/>
    </location>
</feature>
<evidence type="ECO:0000256" key="7">
    <source>
        <dbReference type="ARBA" id="ARBA00023136"/>
    </source>
</evidence>
<evidence type="ECO:0000256" key="6">
    <source>
        <dbReference type="ARBA" id="ARBA00022989"/>
    </source>
</evidence>
<dbReference type="PIRSF" id="PIRSF006603">
    <property type="entry name" value="DinF"/>
    <property type="match status" value="1"/>
</dbReference>
<feature type="transmembrane region" description="Helical" evidence="8">
    <location>
        <begin position="242"/>
        <end position="269"/>
    </location>
</feature>
<protein>
    <submittedName>
        <fullName evidence="9">Putative DNA-damage-inducible protein F</fullName>
    </submittedName>
</protein>
<dbReference type="InterPro" id="IPR044644">
    <property type="entry name" value="DinF-like"/>
</dbReference>